<dbReference type="SUPFAM" id="SSF49899">
    <property type="entry name" value="Concanavalin A-like lectins/glucanases"/>
    <property type="match status" value="1"/>
</dbReference>
<dbReference type="InterPro" id="IPR046540">
    <property type="entry name" value="DMFA2_C"/>
</dbReference>
<proteinExistence type="predicted"/>
<reference evidence="2 3" key="1">
    <citation type="submission" date="2018-05" db="EMBL/GenBank/DDBJ databases">
        <title>Acuticoccus sediminis sp. nov., isolated from deep-sea sediment of Indian Ocean.</title>
        <authorList>
            <person name="Liu X."/>
            <person name="Lai Q."/>
            <person name="Du Y."/>
            <person name="Sun F."/>
            <person name="Zhang X."/>
            <person name="Wang S."/>
            <person name="Shao Z."/>
        </authorList>
    </citation>
    <scope>NUCLEOTIDE SEQUENCE [LARGE SCALE GENOMIC DNA]</scope>
    <source>
        <strain evidence="2 3">PTG4-2</strain>
    </source>
</reference>
<dbReference type="InterPro" id="IPR013320">
    <property type="entry name" value="ConA-like_dom_sf"/>
</dbReference>
<feature type="domain" description="N,N-dimethylformamidase beta subunit-like C-terminal" evidence="1">
    <location>
        <begin position="272"/>
        <end position="694"/>
    </location>
</feature>
<name>A0A8B2NVN6_9HYPH</name>
<dbReference type="EMBL" id="QHHQ01000001">
    <property type="protein sequence ID" value="RAI03423.1"/>
    <property type="molecule type" value="Genomic_DNA"/>
</dbReference>
<protein>
    <submittedName>
        <fullName evidence="2">N,N-dimethylformamidase large subunit</fullName>
    </submittedName>
</protein>
<dbReference type="RefSeq" id="WP_111342098.1">
    <property type="nucleotide sequence ID" value="NZ_JAIWKD010000001.1"/>
</dbReference>
<keyword evidence="3" id="KW-1185">Reference proteome</keyword>
<comment type="caution">
    <text evidence="2">The sequence shown here is derived from an EMBL/GenBank/DDBJ whole genome shotgun (WGS) entry which is preliminary data.</text>
</comment>
<accession>A0A8B2NVN6</accession>
<gene>
    <name evidence="2" type="ORF">DLJ53_02620</name>
</gene>
<dbReference type="Pfam" id="PF20254">
    <property type="entry name" value="DMFA2_C"/>
    <property type="match status" value="1"/>
</dbReference>
<evidence type="ECO:0000313" key="3">
    <source>
        <dbReference type="Proteomes" id="UP000249590"/>
    </source>
</evidence>
<evidence type="ECO:0000313" key="2">
    <source>
        <dbReference type="EMBL" id="RAI03423.1"/>
    </source>
</evidence>
<organism evidence="2 3">
    <name type="scientific">Acuticoccus sediminis</name>
    <dbReference type="NCBI Taxonomy" id="2184697"/>
    <lineage>
        <taxon>Bacteria</taxon>
        <taxon>Pseudomonadati</taxon>
        <taxon>Pseudomonadota</taxon>
        <taxon>Alphaproteobacteria</taxon>
        <taxon>Hyphomicrobiales</taxon>
        <taxon>Amorphaceae</taxon>
        <taxon>Acuticoccus</taxon>
    </lineage>
</organism>
<dbReference type="AlphaFoldDB" id="A0A8B2NVN6"/>
<dbReference type="OrthoDB" id="505641at2"/>
<dbReference type="Proteomes" id="UP000249590">
    <property type="component" value="Unassembled WGS sequence"/>
</dbReference>
<sequence length="722" mass="77255">MLALTGYIDRLSARPGEDIAFKLSSTGTDPVSVRLVRVVSADPNPAGPGIIEHDLSEVFTTSVPSRVQTHTVGSWGTAPLPPMPEGPVTLSATIWPTSPKKGEQGIVCALGPTGFALTVGADGCTNAVVTGEGTLSVSTGAPLSAHNWYRVWASWDPSAGKLTVGQHAIHPPFGAEPPVGASTTGTVGAIEWPEVVTFAARSGAPVSGLYNGKIEAPAIIAGAYDVPPEGEAIAAWDFSRQISSTMLEDTGPHACHGSIVNLPARGMTGSLWAAKEMAWTNAPADYGAIHFHDTDLSDCGWETDFTFTVPEGLRSGAYAMRLTCGAEEDSIPFYVVPPRGTRTADLCVLIPTLTYVVYQNFARPDFGPAYRERVAQLGGTPSFPADHPEYAFSTYNLHSDGSGVCHSSHLRPFLTMRPGHLSYLDYRGSGLRHYSADTHLLYFLEAEGIEYDIVTDHDLDEEGLALIADYPCVTTTSHPEYHTETTLDALLEYRNEGGRFIYLGGNGFYWRVARHPEVPEAIEIRRGEGGIRAWAAEPGEYHNAFDGAYGGLWRRSGRPPQALAGVGFSSQGPLDGAPYRILPAARDPRVSWIFEGVEQEVIGDAGLSGGGAAGFELDRADVRLGTPEHTVILARSFGHSDAFIVVHEEMLTHLTTVPQEPAHDLVRAEIVFFETPKGGAVFSTGSITFCGSLPDEGGEPGTARMLANVIRRFIDPAPFAMP</sequence>
<evidence type="ECO:0000259" key="1">
    <source>
        <dbReference type="Pfam" id="PF20254"/>
    </source>
</evidence>